<evidence type="ECO:0000256" key="1">
    <source>
        <dbReference type="SAM" id="Phobius"/>
    </source>
</evidence>
<evidence type="ECO:0000313" key="3">
    <source>
        <dbReference type="Proteomes" id="UP000053477"/>
    </source>
</evidence>
<keyword evidence="1" id="KW-0812">Transmembrane</keyword>
<organism evidence="2 3">
    <name type="scientific">Schizopora paradoxa</name>
    <dbReference type="NCBI Taxonomy" id="27342"/>
    <lineage>
        <taxon>Eukaryota</taxon>
        <taxon>Fungi</taxon>
        <taxon>Dikarya</taxon>
        <taxon>Basidiomycota</taxon>
        <taxon>Agaricomycotina</taxon>
        <taxon>Agaricomycetes</taxon>
        <taxon>Hymenochaetales</taxon>
        <taxon>Schizoporaceae</taxon>
        <taxon>Schizopora</taxon>
    </lineage>
</organism>
<reference evidence="2 3" key="1">
    <citation type="submission" date="2015-04" db="EMBL/GenBank/DDBJ databases">
        <title>Complete genome sequence of Schizopora paradoxa KUC8140, a cosmopolitan wood degrader in East Asia.</title>
        <authorList>
            <consortium name="DOE Joint Genome Institute"/>
            <person name="Min B."/>
            <person name="Park H."/>
            <person name="Jang Y."/>
            <person name="Kim J.-J."/>
            <person name="Kim K.H."/>
            <person name="Pangilinan J."/>
            <person name="Lipzen A."/>
            <person name="Riley R."/>
            <person name="Grigoriev I.V."/>
            <person name="Spatafora J.W."/>
            <person name="Choi I.-G."/>
        </authorList>
    </citation>
    <scope>NUCLEOTIDE SEQUENCE [LARGE SCALE GENOMIC DNA]</scope>
    <source>
        <strain evidence="2 3">KUC8140</strain>
    </source>
</reference>
<accession>A0A0H2RZT8</accession>
<gene>
    <name evidence="2" type="ORF">SCHPADRAFT_977833</name>
</gene>
<sequence>MAHILILLVGWQQKSLLTIVVQHGSMYFIHNTIIIVTIIITSHLIKNVSSVLLLIPSLSIQNIRAHRHGVGMTTVTRMHSDIRFATPGASAHYRGEANDSRAEGMTSGGFAITPSIDRVI</sequence>
<dbReference type="InParanoid" id="A0A0H2RZT8"/>
<keyword evidence="1" id="KW-0472">Membrane</keyword>
<keyword evidence="1" id="KW-1133">Transmembrane helix</keyword>
<name>A0A0H2RZT8_9AGAM</name>
<proteinExistence type="predicted"/>
<dbReference type="Proteomes" id="UP000053477">
    <property type="component" value="Unassembled WGS sequence"/>
</dbReference>
<evidence type="ECO:0000313" key="2">
    <source>
        <dbReference type="EMBL" id="KLO10291.1"/>
    </source>
</evidence>
<dbReference type="AlphaFoldDB" id="A0A0H2RZT8"/>
<keyword evidence="3" id="KW-1185">Reference proteome</keyword>
<feature type="transmembrane region" description="Helical" evidence="1">
    <location>
        <begin position="27"/>
        <end position="45"/>
    </location>
</feature>
<protein>
    <submittedName>
        <fullName evidence="2">Uncharacterized protein</fullName>
    </submittedName>
</protein>
<dbReference type="EMBL" id="KQ086030">
    <property type="protein sequence ID" value="KLO10291.1"/>
    <property type="molecule type" value="Genomic_DNA"/>
</dbReference>